<dbReference type="Gene3D" id="2.40.160.20">
    <property type="match status" value="1"/>
</dbReference>
<sequence>MKRLKVVGLGAIAALGLYPAVSQAQSLNNQTPVSLSSPGFFEPADVPLHAGSFEASLSVIGVIPETFSSNIKPIGGQVNAGGGVSPELTGTYFLTNHWALQLIAASTAHSISAGDTSLGHVDVGRAHVLPPTLTVQYHFLPNDRFSPYVGLGVAVAFFYATQPSEPVINKFSLDTTAGPSLDIGFDYNFSGHWFANFDAKQMFLNTTAHIDSAVGEVTAKTALNPTVIGVGIGYRF</sequence>
<gene>
    <name evidence="3" type="ORF">ASILVAE211_14765</name>
</gene>
<feature type="signal peptide" evidence="2">
    <location>
        <begin position="1"/>
        <end position="24"/>
    </location>
</feature>
<dbReference type="RefSeq" id="WP_227322108.1">
    <property type="nucleotide sequence ID" value="NZ_JAESVB010000006.1"/>
</dbReference>
<dbReference type="PANTHER" id="PTHR36920:SF1">
    <property type="entry name" value="OUTER MEMBRANE PROTEIN W"/>
    <property type="match status" value="1"/>
</dbReference>
<dbReference type="AlphaFoldDB" id="A0A964E088"/>
<reference evidence="3" key="1">
    <citation type="journal article" date="2021" name="Microorganisms">
        <title>Acidisoma silvae sp. nov. and Acidisomacellulosilytica sp. nov., Two Acidophilic Bacteria Isolated from Decaying Wood, Hydrolyzing Cellulose and Producing Poly-3-hydroxybutyrate.</title>
        <authorList>
            <person name="Mieszkin S."/>
            <person name="Pouder E."/>
            <person name="Uroz S."/>
            <person name="Simon-Colin C."/>
            <person name="Alain K."/>
        </authorList>
    </citation>
    <scope>NUCLEOTIDE SEQUENCE</scope>
    <source>
        <strain evidence="3">HW T2.11</strain>
    </source>
</reference>
<dbReference type="PANTHER" id="PTHR36920">
    <property type="match status" value="1"/>
</dbReference>
<accession>A0A964E088</accession>
<dbReference type="EMBL" id="JAESVB010000006">
    <property type="protein sequence ID" value="MCB8876453.1"/>
    <property type="molecule type" value="Genomic_DNA"/>
</dbReference>
<evidence type="ECO:0000256" key="1">
    <source>
        <dbReference type="ARBA" id="ARBA00009330"/>
    </source>
</evidence>
<reference evidence="3" key="2">
    <citation type="submission" date="2021-01" db="EMBL/GenBank/DDBJ databases">
        <authorList>
            <person name="Mieszkin S."/>
            <person name="Pouder E."/>
            <person name="Alain K."/>
        </authorList>
    </citation>
    <scope>NUCLEOTIDE SEQUENCE</scope>
    <source>
        <strain evidence="3">HW T2.11</strain>
    </source>
</reference>
<evidence type="ECO:0000256" key="2">
    <source>
        <dbReference type="SAM" id="SignalP"/>
    </source>
</evidence>
<dbReference type="InterPro" id="IPR011250">
    <property type="entry name" value="OMP/PagP_B-barrel"/>
</dbReference>
<dbReference type="Proteomes" id="UP000708298">
    <property type="component" value="Unassembled WGS sequence"/>
</dbReference>
<organism evidence="3 4">
    <name type="scientific">Acidisoma silvae</name>
    <dbReference type="NCBI Taxonomy" id="2802396"/>
    <lineage>
        <taxon>Bacteria</taxon>
        <taxon>Pseudomonadati</taxon>
        <taxon>Pseudomonadota</taxon>
        <taxon>Alphaproteobacteria</taxon>
        <taxon>Acetobacterales</taxon>
        <taxon>Acidocellaceae</taxon>
        <taxon>Acidisoma</taxon>
    </lineage>
</organism>
<evidence type="ECO:0000313" key="3">
    <source>
        <dbReference type="EMBL" id="MCB8876453.1"/>
    </source>
</evidence>
<dbReference type="GO" id="GO:0055085">
    <property type="term" value="P:transmembrane transport"/>
    <property type="evidence" value="ECO:0007669"/>
    <property type="project" value="TreeGrafter"/>
</dbReference>
<keyword evidence="4" id="KW-1185">Reference proteome</keyword>
<name>A0A964E088_9PROT</name>
<proteinExistence type="inferred from homology"/>
<comment type="similarity">
    <text evidence="1">Belongs to the OmpW/AlkL family.</text>
</comment>
<keyword evidence="2" id="KW-0732">Signal</keyword>
<dbReference type="Pfam" id="PF03922">
    <property type="entry name" value="OmpW"/>
    <property type="match status" value="1"/>
</dbReference>
<dbReference type="GO" id="GO:0019867">
    <property type="term" value="C:outer membrane"/>
    <property type="evidence" value="ECO:0007669"/>
    <property type="project" value="InterPro"/>
</dbReference>
<comment type="caution">
    <text evidence="3">The sequence shown here is derived from an EMBL/GenBank/DDBJ whole genome shotgun (WGS) entry which is preliminary data.</text>
</comment>
<evidence type="ECO:0000313" key="4">
    <source>
        <dbReference type="Proteomes" id="UP000708298"/>
    </source>
</evidence>
<dbReference type="InterPro" id="IPR005618">
    <property type="entry name" value="OMPW"/>
</dbReference>
<dbReference type="SUPFAM" id="SSF56925">
    <property type="entry name" value="OMPA-like"/>
    <property type="match status" value="1"/>
</dbReference>
<feature type="chain" id="PRO_5037178455" evidence="2">
    <location>
        <begin position="25"/>
        <end position="236"/>
    </location>
</feature>
<protein>
    <submittedName>
        <fullName evidence="3">Outer membrane beta-barrel protein</fullName>
    </submittedName>
</protein>